<evidence type="ECO:0008006" key="4">
    <source>
        <dbReference type="Google" id="ProtNLM"/>
    </source>
</evidence>
<accession>A0A833RXY9</accession>
<dbReference type="GO" id="GO:0006361">
    <property type="term" value="P:transcription initiation at RNA polymerase I promoter"/>
    <property type="evidence" value="ECO:0007669"/>
    <property type="project" value="InterPro"/>
</dbReference>
<evidence type="ECO:0000256" key="1">
    <source>
        <dbReference type="ARBA" id="ARBA00010098"/>
    </source>
</evidence>
<evidence type="ECO:0000313" key="3">
    <source>
        <dbReference type="Proteomes" id="UP000655588"/>
    </source>
</evidence>
<dbReference type="Proteomes" id="UP000655588">
    <property type="component" value="Unassembled WGS sequence"/>
</dbReference>
<sequence>MSVVSSRVSSVSSLLKDPGIRSQLIRQSNRVYLKLPKNLKSILFNFEAGNGTKDYEDLIYILRNSDIKDSDFIEFLSNVRQCISLLGPVHKVLVETLLQIKWTNRSLDVTSTYKIFIEDLICMQIHYAKNTIDNLVEQFKPDDDDGTEWKIGVSKEDIQRLNHIHNILQRVIKVVPMSSKLLLQSLGARFPYFIQGIHTHEVYVHALIQILEYAPHLRSDILSLIINRLMVLDVNIPRLEIDNEEEDLMDDNSECNSTLGNENNVEENNITETDKIHPIAHKLDVCMELVLKYMHDFCFTKKVLQVECLKSLYFDLLKIFETIILPTHASQYVHFKTAVVEAFIDWLWRKASDPNVPSIIRQSSIAYIASLLVTAKFVTTGLVKAVQLKISQWIHDYINMQDHSSYIMNENKEHNMLHLQELDLAKIVTCKLNPLKACNPEIMHSFADITRMYQLAYCYTIIENNTRNQLPLFDSKKGTTPIIENFFPFNFYMLQRSGQRITPILRDNISSSEHRTTIKYREDIEHMSEY</sequence>
<dbReference type="Pfam" id="PF05327">
    <property type="entry name" value="RRN3"/>
    <property type="match status" value="2"/>
</dbReference>
<keyword evidence="3" id="KW-1185">Reference proteome</keyword>
<dbReference type="AlphaFoldDB" id="A0A833RXY9"/>
<dbReference type="GO" id="GO:0001042">
    <property type="term" value="F:RNA polymerase I core binding"/>
    <property type="evidence" value="ECO:0007669"/>
    <property type="project" value="TreeGrafter"/>
</dbReference>
<dbReference type="PANTHER" id="PTHR12790">
    <property type="entry name" value="TRANSCRIPTION INITIATION FACTOR IA RRN3"/>
    <property type="match status" value="1"/>
</dbReference>
<comment type="similarity">
    <text evidence="1">Belongs to the RRN3 family.</text>
</comment>
<proteinExistence type="inferred from homology"/>
<reference evidence="2" key="1">
    <citation type="submission" date="2019-11" db="EMBL/GenBank/DDBJ databases">
        <title>The nuclear and mitochondrial genomes of Frieseomelitta varia - a highly eusocial stingless bee (Meliponini) with a permanently sterile worker caste.</title>
        <authorList>
            <person name="Freitas F.C.P."/>
            <person name="Lourenco A.P."/>
            <person name="Nunes F.M.F."/>
            <person name="Paschoal A.R."/>
            <person name="Abreu F.C.P."/>
            <person name="Barbin F.O."/>
            <person name="Bataglia L."/>
            <person name="Cardoso-Junior C.A.M."/>
            <person name="Cervoni M.S."/>
            <person name="Silva S.R."/>
            <person name="Dalarmi F."/>
            <person name="Del Lama M.A."/>
            <person name="Depintor T.S."/>
            <person name="Ferreira K.M."/>
            <person name="Goria P.S."/>
            <person name="Jaskot M.C."/>
            <person name="Lago D.C."/>
            <person name="Luna-Lucena D."/>
            <person name="Moda L.M."/>
            <person name="Nascimento L."/>
            <person name="Pedrino M."/>
            <person name="Rabico F.O."/>
            <person name="Sanches F.C."/>
            <person name="Santos D.E."/>
            <person name="Santos C.G."/>
            <person name="Vieira J."/>
            <person name="Lopes T.F."/>
            <person name="Barchuk A.R."/>
            <person name="Hartfelder K."/>
            <person name="Simoes Z.L.P."/>
            <person name="Bitondi M.M.G."/>
            <person name="Pinheiro D.G."/>
        </authorList>
    </citation>
    <scope>NUCLEOTIDE SEQUENCE</scope>
    <source>
        <strain evidence="2">USP_RPSP 00005682</strain>
        <tissue evidence="2">Whole individual</tissue>
    </source>
</reference>
<dbReference type="PANTHER" id="PTHR12790:SF0">
    <property type="entry name" value="RNA POLYMERASE I-SPECIFIC TRANSCRIPTION INITIATION FACTOR RRN3-RELATED"/>
    <property type="match status" value="1"/>
</dbReference>
<dbReference type="GO" id="GO:0005634">
    <property type="term" value="C:nucleus"/>
    <property type="evidence" value="ECO:0007669"/>
    <property type="project" value="TreeGrafter"/>
</dbReference>
<name>A0A833RXY9_9HYME</name>
<comment type="caution">
    <text evidence="2">The sequence shown here is derived from an EMBL/GenBank/DDBJ whole genome shotgun (WGS) entry which is preliminary data.</text>
</comment>
<dbReference type="GO" id="GO:0001181">
    <property type="term" value="F:RNA polymerase I general transcription initiation factor activity"/>
    <property type="evidence" value="ECO:0007669"/>
    <property type="project" value="InterPro"/>
</dbReference>
<dbReference type="EMBL" id="WNWW01000541">
    <property type="protein sequence ID" value="KAF3423756.1"/>
    <property type="molecule type" value="Genomic_DNA"/>
</dbReference>
<evidence type="ECO:0000313" key="2">
    <source>
        <dbReference type="EMBL" id="KAF3423756.1"/>
    </source>
</evidence>
<protein>
    <recommendedName>
        <fullName evidence="4">RNA polymerase I-specific transcription initiation factor RRN3</fullName>
    </recommendedName>
</protein>
<dbReference type="InterPro" id="IPR007991">
    <property type="entry name" value="RNA_pol_I_trans_ini_fac_RRN3"/>
</dbReference>
<gene>
    <name evidence="2" type="ORF">E2986_01622</name>
</gene>
<organism evidence="2 3">
    <name type="scientific">Frieseomelitta varia</name>
    <dbReference type="NCBI Taxonomy" id="561572"/>
    <lineage>
        <taxon>Eukaryota</taxon>
        <taxon>Metazoa</taxon>
        <taxon>Ecdysozoa</taxon>
        <taxon>Arthropoda</taxon>
        <taxon>Hexapoda</taxon>
        <taxon>Insecta</taxon>
        <taxon>Pterygota</taxon>
        <taxon>Neoptera</taxon>
        <taxon>Endopterygota</taxon>
        <taxon>Hymenoptera</taxon>
        <taxon>Apocrita</taxon>
        <taxon>Aculeata</taxon>
        <taxon>Apoidea</taxon>
        <taxon>Anthophila</taxon>
        <taxon>Apidae</taxon>
        <taxon>Frieseomelitta</taxon>
    </lineage>
</organism>